<feature type="domain" description="Metallo-beta-lactamase" evidence="1">
    <location>
        <begin position="88"/>
        <end position="172"/>
    </location>
</feature>
<protein>
    <recommendedName>
        <fullName evidence="1">Metallo-beta-lactamase domain-containing protein</fullName>
    </recommendedName>
</protein>
<name>A0A178LVR2_MYCIR</name>
<proteinExistence type="predicted"/>
<dbReference type="PANTHER" id="PTHR30619">
    <property type="entry name" value="DNA INTERNALIZATION/COMPETENCE PROTEIN COMEC/REC2"/>
    <property type="match status" value="1"/>
</dbReference>
<dbReference type="PANTHER" id="PTHR30619:SF1">
    <property type="entry name" value="RECOMBINATION PROTEIN 2"/>
    <property type="match status" value="1"/>
</dbReference>
<dbReference type="EMBL" id="LWCS01000025">
    <property type="protein sequence ID" value="OAN37682.1"/>
    <property type="molecule type" value="Genomic_DNA"/>
</dbReference>
<evidence type="ECO:0000313" key="3">
    <source>
        <dbReference type="Proteomes" id="UP000078396"/>
    </source>
</evidence>
<dbReference type="SUPFAM" id="SSF56281">
    <property type="entry name" value="Metallo-hydrolase/oxidoreductase"/>
    <property type="match status" value="1"/>
</dbReference>
<comment type="caution">
    <text evidence="2">The sequence shown here is derived from an EMBL/GenBank/DDBJ whole genome shotgun (WGS) entry which is preliminary data.</text>
</comment>
<dbReference type="InterPro" id="IPR052159">
    <property type="entry name" value="Competence_DNA_uptake"/>
</dbReference>
<dbReference type="OrthoDB" id="7177610at2"/>
<sequence>MTQFFDDDVIDVRLEDDRVEQYYWGEPAEPGDLDPDDDQRREVTVLNRFGGAPIKGFVKKATTFRNTPILRLSMVDVQQGDGLILETPSGKVVFIDGGDNKLFARRVAKAFPGTSEDQPLIVDAIVITHGDADHFDGLNELRKAETDAPSADKKIFVAPKRVYHNGIVKRPSKIAGTDDTRKATEMFGATIDHDGLCYVVDLVEDIRDVAQGERNGPFNAWAKTLTAWDERVRRVNDGKPIELRRIDHTSTDAFDFLNDGAAPGQEVTVEVLGPTVEEVDGTPALRFLTEPAEGVDLRPGFDDVGSGGAKSVAHTINGHSINFRLIYGNVRFLFTGDMNHEAMRRLRTANDDPDLQAEILKAPHHGSADYDPEFLMEVAPVVSIISSGDESRAKEYIHPRASLMASLGKCSREGPSIIFCTELAAFFAYKGPSTTVSGSKTFEGFERLNFGIIHIRTDGRRVLAFTHSGKRGMNEAYRFTVSEDGRIEFEPEAVKRSAPKKANSPVR</sequence>
<organism evidence="2 3">
    <name type="scientific">Mycolicibacterium iranicum</name>
    <name type="common">Mycobacterium iranicum</name>
    <dbReference type="NCBI Taxonomy" id="912594"/>
    <lineage>
        <taxon>Bacteria</taxon>
        <taxon>Bacillati</taxon>
        <taxon>Actinomycetota</taxon>
        <taxon>Actinomycetes</taxon>
        <taxon>Mycobacteriales</taxon>
        <taxon>Mycobacteriaceae</taxon>
        <taxon>Mycolicibacterium</taxon>
    </lineage>
</organism>
<evidence type="ECO:0000259" key="1">
    <source>
        <dbReference type="Pfam" id="PF00753"/>
    </source>
</evidence>
<dbReference type="Gene3D" id="3.60.15.10">
    <property type="entry name" value="Ribonuclease Z/Hydroxyacylglutathione hydrolase-like"/>
    <property type="match status" value="1"/>
</dbReference>
<gene>
    <name evidence="2" type="ORF">A4X20_21290</name>
</gene>
<accession>A0A178LVR2</accession>
<dbReference type="RefSeq" id="WP_064282338.1">
    <property type="nucleotide sequence ID" value="NZ_LWCS01000025.1"/>
</dbReference>
<dbReference type="Proteomes" id="UP000078396">
    <property type="component" value="Unassembled WGS sequence"/>
</dbReference>
<dbReference type="AlphaFoldDB" id="A0A178LVR2"/>
<reference evidence="2 3" key="1">
    <citation type="submission" date="2016-04" db="EMBL/GenBank/DDBJ databases">
        <title>Draft Genome Sequences of Staphylococcus capitis Strain H36, S. capitis Strain H65, S. cohnii Strain H62, S. hominis Strain H69, Mycobacterium iranicum Strain H39, Plantibacter sp. Strain H53, Pseudomonas oryzihabitans Strain H72, and Microbacterium sp. Strain H83, isolated from residential settings.</title>
        <authorList>
            <person name="Lymperopoulou D."/>
            <person name="Adams R.I."/>
            <person name="Lindow S."/>
            <person name="Coil D.A."/>
            <person name="Jospin G."/>
            <person name="Eisen J.A."/>
        </authorList>
    </citation>
    <scope>NUCLEOTIDE SEQUENCE [LARGE SCALE GENOMIC DNA]</scope>
    <source>
        <strain evidence="2 3">H39</strain>
    </source>
</reference>
<evidence type="ECO:0000313" key="2">
    <source>
        <dbReference type="EMBL" id="OAN37682.1"/>
    </source>
</evidence>
<dbReference type="Pfam" id="PF00753">
    <property type="entry name" value="Lactamase_B"/>
    <property type="match status" value="1"/>
</dbReference>
<dbReference type="InterPro" id="IPR001279">
    <property type="entry name" value="Metallo-B-lactamas"/>
</dbReference>
<dbReference type="InterPro" id="IPR036866">
    <property type="entry name" value="RibonucZ/Hydroxyglut_hydro"/>
</dbReference>